<name>A0A564UNP5_9FIRM</name>
<dbReference type="AlphaFoldDB" id="A0A564UNP5"/>
<sequence>MNDAFLPGNGFDTYEEQDRVLMGLSGQAR</sequence>
<proteinExistence type="predicted"/>
<reference evidence="1 2" key="1">
    <citation type="submission" date="2019-07" db="EMBL/GenBank/DDBJ databases">
        <authorList>
            <person name="Hibberd C M."/>
            <person name="Gehrig L. J."/>
            <person name="Chang H.-W."/>
            <person name="Venkatesh S."/>
        </authorList>
    </citation>
    <scope>NUCLEOTIDE SEQUENCE [LARGE SCALE GENOMIC DNA]</scope>
    <source>
        <strain evidence="1">Faecalibacterium_prausnitzii_JG_BgPS064</strain>
    </source>
</reference>
<evidence type="ECO:0000313" key="2">
    <source>
        <dbReference type="Proteomes" id="UP000406184"/>
    </source>
</evidence>
<protein>
    <submittedName>
        <fullName evidence="1">Uncharacterized protein</fullName>
    </submittedName>
</protein>
<dbReference type="EMBL" id="CABHMY010000166">
    <property type="protein sequence ID" value="VUX21265.1"/>
    <property type="molecule type" value="Genomic_DNA"/>
</dbReference>
<organism evidence="1 2">
    <name type="scientific">Faecalibacterium prausnitzii</name>
    <dbReference type="NCBI Taxonomy" id="853"/>
    <lineage>
        <taxon>Bacteria</taxon>
        <taxon>Bacillati</taxon>
        <taxon>Bacillota</taxon>
        <taxon>Clostridia</taxon>
        <taxon>Eubacteriales</taxon>
        <taxon>Oscillospiraceae</taxon>
        <taxon>Faecalibacterium</taxon>
    </lineage>
</organism>
<keyword evidence="2" id="KW-1185">Reference proteome</keyword>
<gene>
    <name evidence="1" type="ORF">FPPS064S07_01707</name>
</gene>
<evidence type="ECO:0000313" key="1">
    <source>
        <dbReference type="EMBL" id="VUX21265.1"/>
    </source>
</evidence>
<accession>A0A564UNP5</accession>
<dbReference type="Proteomes" id="UP000406184">
    <property type="component" value="Unassembled WGS sequence"/>
</dbReference>